<comment type="caution">
    <text evidence="9">The sequence shown here is derived from an EMBL/GenBank/DDBJ whole genome shotgun (WGS) entry which is preliminary data.</text>
</comment>
<organism evidence="9 10">
    <name type="scientific">Alienimonas chondri</name>
    <dbReference type="NCBI Taxonomy" id="2681879"/>
    <lineage>
        <taxon>Bacteria</taxon>
        <taxon>Pseudomonadati</taxon>
        <taxon>Planctomycetota</taxon>
        <taxon>Planctomycetia</taxon>
        <taxon>Planctomycetales</taxon>
        <taxon>Planctomycetaceae</taxon>
        <taxon>Alienimonas</taxon>
    </lineage>
</organism>
<feature type="transmembrane region" description="Helical" evidence="7">
    <location>
        <begin position="13"/>
        <end position="33"/>
    </location>
</feature>
<accession>A0ABX1VBN5</accession>
<feature type="domain" description="Glycosyltransferase 2-like" evidence="8">
    <location>
        <begin position="51"/>
        <end position="183"/>
    </location>
</feature>
<dbReference type="InterPro" id="IPR029044">
    <property type="entry name" value="Nucleotide-diphossugar_trans"/>
</dbReference>
<evidence type="ECO:0000256" key="7">
    <source>
        <dbReference type="SAM" id="Phobius"/>
    </source>
</evidence>
<dbReference type="CDD" id="cd06423">
    <property type="entry name" value="CESA_like"/>
    <property type="match status" value="1"/>
</dbReference>
<evidence type="ECO:0000313" key="10">
    <source>
        <dbReference type="Proteomes" id="UP000609651"/>
    </source>
</evidence>
<keyword evidence="4 9" id="KW-0808">Transferase</keyword>
<dbReference type="PANTHER" id="PTHR43646">
    <property type="entry name" value="GLYCOSYLTRANSFERASE"/>
    <property type="match status" value="1"/>
</dbReference>
<gene>
    <name evidence="9" type="primary">crtQ</name>
    <name evidence="9" type="ORF">LzC2_09060</name>
</gene>
<name>A0ABX1VBN5_9PLAN</name>
<feature type="region of interest" description="Disordered" evidence="6">
    <location>
        <begin position="390"/>
        <end position="439"/>
    </location>
</feature>
<dbReference type="Gene3D" id="3.90.550.10">
    <property type="entry name" value="Spore Coat Polysaccharide Biosynthesis Protein SpsA, Chain A"/>
    <property type="match status" value="1"/>
</dbReference>
<keyword evidence="10" id="KW-1185">Reference proteome</keyword>
<dbReference type="SUPFAM" id="SSF53448">
    <property type="entry name" value="Nucleotide-diphospho-sugar transferases"/>
    <property type="match status" value="1"/>
</dbReference>
<dbReference type="InterPro" id="IPR001173">
    <property type="entry name" value="Glyco_trans_2-like"/>
</dbReference>
<keyword evidence="7" id="KW-0812">Transmembrane</keyword>
<keyword evidence="5 7" id="KW-0472">Membrane</keyword>
<dbReference type="Pfam" id="PF00535">
    <property type="entry name" value="Glycos_transf_2"/>
    <property type="match status" value="1"/>
</dbReference>
<keyword evidence="3 9" id="KW-0328">Glycosyltransferase</keyword>
<evidence type="ECO:0000256" key="4">
    <source>
        <dbReference type="ARBA" id="ARBA00022679"/>
    </source>
</evidence>
<evidence type="ECO:0000256" key="6">
    <source>
        <dbReference type="SAM" id="MobiDB-lite"/>
    </source>
</evidence>
<comment type="subcellular location">
    <subcellularLocation>
        <location evidence="1">Cell membrane</location>
    </subcellularLocation>
</comment>
<feature type="transmembrane region" description="Helical" evidence="7">
    <location>
        <begin position="290"/>
        <end position="317"/>
    </location>
</feature>
<evidence type="ECO:0000256" key="1">
    <source>
        <dbReference type="ARBA" id="ARBA00004236"/>
    </source>
</evidence>
<protein>
    <submittedName>
        <fullName evidence="9">4,4'-diaponeurosporenoate glycosyltransferase</fullName>
        <ecNumber evidence="9">2.4.1.-</ecNumber>
    </submittedName>
</protein>
<dbReference type="EMBL" id="WTPX01000018">
    <property type="protein sequence ID" value="NNJ24846.1"/>
    <property type="molecule type" value="Genomic_DNA"/>
</dbReference>
<keyword evidence="7" id="KW-1133">Transmembrane helix</keyword>
<dbReference type="EC" id="2.4.1.-" evidence="9"/>
<sequence>MPTFAPPETALDWLAWACLACAALPAALTALNLPAFRSPRRRGNGAPPRVSLLIPARNEAGGIGECLHAALSSEGVDLEVVVLDDHSTDGTAEIVAEAAREDGRVRLEQAPPLPAGWCGKQWACRTLAARADRSRELLCFIDADVRLAPHALRTLCDERARRNVGLLGGFPREACGTATEAAVIPLIHFVLLGFLPIAAARRLRGPAWAAGCGQLFLTTRDAYEAVGGHDAVKSSLHDGLTLPRAYRAAGQTTDVVDAADLAVCRMYHGASETFAGLAKNATEGVAAPGLIGFFTVVLGLGQAAPLPLLIAGALGAITLSNGSIAALLAAAGLSFGTRAALALSYRQPWLGVALHPFGVAFFLAVQWYALGRKLLGKPAAWRGRSYSPDLVPAPDAVPRSEPTRSPLPTAPRPRELRPTHRPAASFSASSRPGVSAPAR</sequence>
<evidence type="ECO:0000259" key="8">
    <source>
        <dbReference type="Pfam" id="PF00535"/>
    </source>
</evidence>
<keyword evidence="2" id="KW-1003">Cell membrane</keyword>
<dbReference type="PANTHER" id="PTHR43646:SF2">
    <property type="entry name" value="GLYCOSYLTRANSFERASE 2-LIKE DOMAIN-CONTAINING PROTEIN"/>
    <property type="match status" value="1"/>
</dbReference>
<evidence type="ECO:0000313" key="9">
    <source>
        <dbReference type="EMBL" id="NNJ24846.1"/>
    </source>
</evidence>
<evidence type="ECO:0000256" key="5">
    <source>
        <dbReference type="ARBA" id="ARBA00023136"/>
    </source>
</evidence>
<feature type="transmembrane region" description="Helical" evidence="7">
    <location>
        <begin position="349"/>
        <end position="370"/>
    </location>
</feature>
<dbReference type="RefSeq" id="WP_171184229.1">
    <property type="nucleotide sequence ID" value="NZ_WTPX01000018.1"/>
</dbReference>
<reference evidence="9 10" key="1">
    <citation type="journal article" date="2020" name="Syst. Appl. Microbiol.">
        <title>Alienimonas chondri sp. nov., a novel planctomycete isolated from the biofilm of the red alga Chondrus crispus.</title>
        <authorList>
            <person name="Vitorino I."/>
            <person name="Albuquerque L."/>
            <person name="Wiegand S."/>
            <person name="Kallscheuer N."/>
            <person name="da Costa M.S."/>
            <person name="Lobo-da-Cunha A."/>
            <person name="Jogler C."/>
            <person name="Lage O.M."/>
        </authorList>
    </citation>
    <scope>NUCLEOTIDE SEQUENCE [LARGE SCALE GENOMIC DNA]</scope>
    <source>
        <strain evidence="9 10">LzC2</strain>
    </source>
</reference>
<dbReference type="Proteomes" id="UP000609651">
    <property type="component" value="Unassembled WGS sequence"/>
</dbReference>
<evidence type="ECO:0000256" key="3">
    <source>
        <dbReference type="ARBA" id="ARBA00022676"/>
    </source>
</evidence>
<feature type="transmembrane region" description="Helical" evidence="7">
    <location>
        <begin position="324"/>
        <end position="343"/>
    </location>
</feature>
<evidence type="ECO:0000256" key="2">
    <source>
        <dbReference type="ARBA" id="ARBA00022475"/>
    </source>
</evidence>
<dbReference type="GO" id="GO:0016757">
    <property type="term" value="F:glycosyltransferase activity"/>
    <property type="evidence" value="ECO:0007669"/>
    <property type="project" value="UniProtKB-KW"/>
</dbReference>
<proteinExistence type="predicted"/>